<name>A0A8J2Q1E3_9HEXA</name>
<keyword evidence="3" id="KW-1185">Reference proteome</keyword>
<evidence type="ECO:0008006" key="4">
    <source>
        <dbReference type="Google" id="ProtNLM"/>
    </source>
</evidence>
<feature type="region of interest" description="Disordered" evidence="1">
    <location>
        <begin position="153"/>
        <end position="198"/>
    </location>
</feature>
<dbReference type="Proteomes" id="UP000708208">
    <property type="component" value="Unassembled WGS sequence"/>
</dbReference>
<feature type="non-terminal residue" evidence="2">
    <location>
        <position position="1"/>
    </location>
</feature>
<evidence type="ECO:0000256" key="1">
    <source>
        <dbReference type="SAM" id="MobiDB-lite"/>
    </source>
</evidence>
<gene>
    <name evidence="2" type="ORF">AFUS01_LOCUS39674</name>
</gene>
<sequence>MPKIVSKRTLRRRIKQAVDRDLSSIEVVGEIFPFPIFTTSEIAGIKLVAPKPGCIAPEPTIFSLVLFLDEKDTDGSVPCEIVPNGWLSSDLMTCWWPIGLNGYSKAFPNSKPIKSKWKECKKLKIKFSSDNLDMVREWRTRYLANVDTSTVESESDFENDGLRPYQKGKCVNRPASESSSDENDKTLPKPPTVPEISFASQHDPNFAVATTNVQQLMLKKLELTSRKIDDLTQEVCDMKPMQPEVSTFTGSIPKHPAFTQEELEELNSLTLMSSKNAVKLAVSLSFVGGKSLKEATENVLTELMSNEVAMDYNWAGTKR</sequence>
<dbReference type="EMBL" id="CAJVCH010553160">
    <property type="protein sequence ID" value="CAG7829831.1"/>
    <property type="molecule type" value="Genomic_DNA"/>
</dbReference>
<proteinExistence type="predicted"/>
<organism evidence="2 3">
    <name type="scientific">Allacma fusca</name>
    <dbReference type="NCBI Taxonomy" id="39272"/>
    <lineage>
        <taxon>Eukaryota</taxon>
        <taxon>Metazoa</taxon>
        <taxon>Ecdysozoa</taxon>
        <taxon>Arthropoda</taxon>
        <taxon>Hexapoda</taxon>
        <taxon>Collembola</taxon>
        <taxon>Symphypleona</taxon>
        <taxon>Sminthuridae</taxon>
        <taxon>Allacma</taxon>
    </lineage>
</organism>
<accession>A0A8J2Q1E3</accession>
<protein>
    <recommendedName>
        <fullName evidence="4">DUF4806 domain-containing protein</fullName>
    </recommendedName>
</protein>
<evidence type="ECO:0000313" key="3">
    <source>
        <dbReference type="Proteomes" id="UP000708208"/>
    </source>
</evidence>
<evidence type="ECO:0000313" key="2">
    <source>
        <dbReference type="EMBL" id="CAG7829831.1"/>
    </source>
</evidence>
<dbReference type="OrthoDB" id="7554310at2759"/>
<reference evidence="2" key="1">
    <citation type="submission" date="2021-06" db="EMBL/GenBank/DDBJ databases">
        <authorList>
            <person name="Hodson N. C."/>
            <person name="Mongue J. A."/>
            <person name="Jaron S. K."/>
        </authorList>
    </citation>
    <scope>NUCLEOTIDE SEQUENCE</scope>
</reference>
<dbReference type="AlphaFoldDB" id="A0A8J2Q1E3"/>
<comment type="caution">
    <text evidence="2">The sequence shown here is derived from an EMBL/GenBank/DDBJ whole genome shotgun (WGS) entry which is preliminary data.</text>
</comment>